<keyword evidence="2" id="KW-0723">Serine/threonine-protein kinase</keyword>
<keyword evidence="8" id="KW-1185">Reference proteome</keyword>
<proteinExistence type="inferred from homology"/>
<evidence type="ECO:0000256" key="4">
    <source>
        <dbReference type="ARBA" id="ARBA00022741"/>
    </source>
</evidence>
<dbReference type="GO" id="GO:0005524">
    <property type="term" value="F:ATP binding"/>
    <property type="evidence" value="ECO:0007669"/>
    <property type="project" value="UniProtKB-KW"/>
</dbReference>
<keyword evidence="4" id="KW-0547">Nucleotide-binding</keyword>
<dbReference type="PANTHER" id="PTHR24056:SF469">
    <property type="entry name" value="PROTEIN KINASE DOMAIN-CONTAINING PROTEIN"/>
    <property type="match status" value="1"/>
</dbReference>
<dbReference type="WBParaSite" id="Minc3s00872g18319">
    <property type="protein sequence ID" value="Minc3s00872g18319"/>
    <property type="gene ID" value="Minc3s00872g18319"/>
</dbReference>
<dbReference type="InterPro" id="IPR000719">
    <property type="entry name" value="Prot_kinase_dom"/>
</dbReference>
<dbReference type="InterPro" id="IPR050108">
    <property type="entry name" value="CDK"/>
</dbReference>
<dbReference type="Pfam" id="PF00069">
    <property type="entry name" value="Pkinase"/>
    <property type="match status" value="1"/>
</dbReference>
<evidence type="ECO:0000313" key="8">
    <source>
        <dbReference type="Proteomes" id="UP000887563"/>
    </source>
</evidence>
<sequence length="350" mass="41057">MFNSKYSFLSKLGQGAHGSVLKARNLEVKLKKNIYVQIHICQTNKIVAIKQITLVEDINVQLRIFREIQSLRLCNHKNIIKLFDIIFNKRNEELINISLIFEFIESNLKLVIQDVKRPFCELIPNFYFKQIIYGIIYLHNLNIMHRDLKPENILITSNNQTKIADFGLACIYFPNDVNRDYEHQVATRWYRAPELLFGATKYTPKVDIWALGCIFAEFFNGIPLFMGGTDIEQLSKVFQILGTPTEESWPGWEFLPDAGKVLFDITKPLENWKKLIPLATNECIQFIQSLLQLDQKRRPSAIQCLQNNYLSSNHHCFTSIKYKPPFLEDYLKKKIFEINYKIIKKEENKI</sequence>
<keyword evidence="5" id="KW-0418">Kinase</keyword>
<accession>A0A914M0R5</accession>
<dbReference type="PANTHER" id="PTHR24056">
    <property type="entry name" value="CELL DIVISION PROTEIN KINASE"/>
    <property type="match status" value="1"/>
</dbReference>
<keyword evidence="6" id="KW-0067">ATP-binding</keyword>
<name>A0A914M0R5_MELIC</name>
<dbReference type="PROSITE" id="PS00108">
    <property type="entry name" value="PROTEIN_KINASE_ST"/>
    <property type="match status" value="1"/>
</dbReference>
<dbReference type="Gene3D" id="1.10.510.10">
    <property type="entry name" value="Transferase(Phosphotransferase) domain 1"/>
    <property type="match status" value="1"/>
</dbReference>
<dbReference type="InterPro" id="IPR008271">
    <property type="entry name" value="Ser/Thr_kinase_AS"/>
</dbReference>
<dbReference type="GO" id="GO:0004674">
    <property type="term" value="F:protein serine/threonine kinase activity"/>
    <property type="evidence" value="ECO:0007669"/>
    <property type="project" value="UniProtKB-KW"/>
</dbReference>
<dbReference type="PROSITE" id="PS50011">
    <property type="entry name" value="PROTEIN_KINASE_DOM"/>
    <property type="match status" value="1"/>
</dbReference>
<dbReference type="SUPFAM" id="SSF56112">
    <property type="entry name" value="Protein kinase-like (PK-like)"/>
    <property type="match status" value="1"/>
</dbReference>
<protein>
    <submittedName>
        <fullName evidence="9">Protein kinase domain-containing protein</fullName>
    </submittedName>
</protein>
<dbReference type="Proteomes" id="UP000887563">
    <property type="component" value="Unplaced"/>
</dbReference>
<dbReference type="InterPro" id="IPR011009">
    <property type="entry name" value="Kinase-like_dom_sf"/>
</dbReference>
<evidence type="ECO:0000256" key="1">
    <source>
        <dbReference type="ARBA" id="ARBA00006485"/>
    </source>
</evidence>
<organism evidence="8 9">
    <name type="scientific">Meloidogyne incognita</name>
    <name type="common">Southern root-knot nematode worm</name>
    <name type="synonym">Oxyuris incognita</name>
    <dbReference type="NCBI Taxonomy" id="6306"/>
    <lineage>
        <taxon>Eukaryota</taxon>
        <taxon>Metazoa</taxon>
        <taxon>Ecdysozoa</taxon>
        <taxon>Nematoda</taxon>
        <taxon>Chromadorea</taxon>
        <taxon>Rhabditida</taxon>
        <taxon>Tylenchina</taxon>
        <taxon>Tylenchomorpha</taxon>
        <taxon>Tylenchoidea</taxon>
        <taxon>Meloidogynidae</taxon>
        <taxon>Meloidogyninae</taxon>
        <taxon>Meloidogyne</taxon>
        <taxon>Meloidogyne incognita group</taxon>
    </lineage>
</organism>
<keyword evidence="3" id="KW-0808">Transferase</keyword>
<comment type="similarity">
    <text evidence="1">Belongs to the protein kinase superfamily. CMGC Ser/Thr protein kinase family. CDC2/CDKX subfamily.</text>
</comment>
<evidence type="ECO:0000256" key="5">
    <source>
        <dbReference type="ARBA" id="ARBA00022777"/>
    </source>
</evidence>
<evidence type="ECO:0000256" key="6">
    <source>
        <dbReference type="ARBA" id="ARBA00022840"/>
    </source>
</evidence>
<dbReference type="FunFam" id="1.10.510.10:FF:000624">
    <property type="entry name" value="Mitogen-activated protein kinase"/>
    <property type="match status" value="1"/>
</dbReference>
<dbReference type="GO" id="GO:0005634">
    <property type="term" value="C:nucleus"/>
    <property type="evidence" value="ECO:0007669"/>
    <property type="project" value="TreeGrafter"/>
</dbReference>
<dbReference type="AlphaFoldDB" id="A0A914M0R5"/>
<evidence type="ECO:0000256" key="2">
    <source>
        <dbReference type="ARBA" id="ARBA00022527"/>
    </source>
</evidence>
<dbReference type="SMART" id="SM00220">
    <property type="entry name" value="S_TKc"/>
    <property type="match status" value="1"/>
</dbReference>
<feature type="domain" description="Protein kinase" evidence="7">
    <location>
        <begin position="6"/>
        <end position="310"/>
    </location>
</feature>
<reference evidence="9" key="1">
    <citation type="submission" date="2022-11" db="UniProtKB">
        <authorList>
            <consortium name="WormBaseParasite"/>
        </authorList>
    </citation>
    <scope>IDENTIFICATION</scope>
</reference>
<evidence type="ECO:0000259" key="7">
    <source>
        <dbReference type="PROSITE" id="PS50011"/>
    </source>
</evidence>
<dbReference type="Gene3D" id="3.30.200.20">
    <property type="entry name" value="Phosphorylase Kinase, domain 1"/>
    <property type="match status" value="1"/>
</dbReference>
<evidence type="ECO:0000256" key="3">
    <source>
        <dbReference type="ARBA" id="ARBA00022679"/>
    </source>
</evidence>
<evidence type="ECO:0000313" key="9">
    <source>
        <dbReference type="WBParaSite" id="Minc3s00872g18319"/>
    </source>
</evidence>